<evidence type="ECO:0000256" key="5">
    <source>
        <dbReference type="ARBA" id="ARBA00023004"/>
    </source>
</evidence>
<evidence type="ECO:0000313" key="10">
    <source>
        <dbReference type="EMBL" id="PYH83392.1"/>
    </source>
</evidence>
<keyword evidence="11" id="KW-1185">Reference proteome</keyword>
<keyword evidence="3 7" id="KW-0479">Metal-binding</keyword>
<evidence type="ECO:0000313" key="11">
    <source>
        <dbReference type="Proteomes" id="UP000248340"/>
    </source>
</evidence>
<accession>A0A319DWU8</accession>
<dbReference type="Gene3D" id="1.10.630.10">
    <property type="entry name" value="Cytochrome P450"/>
    <property type="match status" value="1"/>
</dbReference>
<feature type="signal peptide" evidence="9">
    <location>
        <begin position="1"/>
        <end position="20"/>
    </location>
</feature>
<keyword evidence="4 8" id="KW-0560">Oxidoreductase</keyword>
<dbReference type="Proteomes" id="UP000248340">
    <property type="component" value="Unassembled WGS sequence"/>
</dbReference>
<dbReference type="InterPro" id="IPR002403">
    <property type="entry name" value="Cyt_P450_E_grp-IV"/>
</dbReference>
<dbReference type="GeneID" id="37140115"/>
<evidence type="ECO:0000256" key="7">
    <source>
        <dbReference type="PIRSR" id="PIRSR602403-1"/>
    </source>
</evidence>
<dbReference type="CDD" id="cd11070">
    <property type="entry name" value="CYP56-like"/>
    <property type="match status" value="1"/>
</dbReference>
<keyword evidence="7 8" id="KW-0349">Heme</keyword>
<dbReference type="PANTHER" id="PTHR24305:SF223">
    <property type="entry name" value="CYTOCHROME P450-DIT2"/>
    <property type="match status" value="1"/>
</dbReference>
<organism evidence="10 11">
    <name type="scientific">Aspergillus uvarum CBS 121591</name>
    <dbReference type="NCBI Taxonomy" id="1448315"/>
    <lineage>
        <taxon>Eukaryota</taxon>
        <taxon>Fungi</taxon>
        <taxon>Dikarya</taxon>
        <taxon>Ascomycota</taxon>
        <taxon>Pezizomycotina</taxon>
        <taxon>Eurotiomycetes</taxon>
        <taxon>Eurotiomycetidae</taxon>
        <taxon>Eurotiales</taxon>
        <taxon>Aspergillaceae</taxon>
        <taxon>Aspergillus</taxon>
        <taxon>Aspergillus subgen. Circumdati</taxon>
    </lineage>
</organism>
<dbReference type="EMBL" id="KZ821690">
    <property type="protein sequence ID" value="PYH83392.1"/>
    <property type="molecule type" value="Genomic_DNA"/>
</dbReference>
<dbReference type="InterPro" id="IPR001128">
    <property type="entry name" value="Cyt_P450"/>
</dbReference>
<name>A0A319DWU8_9EURO</name>
<keyword evidence="5 7" id="KW-0408">Iron</keyword>
<evidence type="ECO:0000256" key="9">
    <source>
        <dbReference type="SAM" id="SignalP"/>
    </source>
</evidence>
<dbReference type="PANTHER" id="PTHR24305">
    <property type="entry name" value="CYTOCHROME P450"/>
    <property type="match status" value="1"/>
</dbReference>
<dbReference type="InterPro" id="IPR050121">
    <property type="entry name" value="Cytochrome_P450_monoxygenase"/>
</dbReference>
<evidence type="ECO:0000256" key="1">
    <source>
        <dbReference type="ARBA" id="ARBA00001971"/>
    </source>
</evidence>
<sequence>MLPYLLGLLGFLLALYYGFLAPPQQPYGVPAVPFWVSLLPLIKDVDQEEVFLHYIAPLLREKGAVKIFFAGQWNVLVQRPSLVAEIFKREDIYHKRGNQKKIPHSVLAEFLDLSHAGSNIISARGEEWRRYRNVVQPGLLPSALAVEPLVEHTQQLCKWLLHLQKARGSYGVVVQEVLQRYSSANFLHCVLGQPEVARTMMGDQPAPPLHQLQLTLKRYLFRPLFMSFPVLDQLSALIPSRIRARQLVRSFAAALQSTILRDGADSQHRFESSLGSRLAQAWREGNLSDKEFRDNLMVLYVAGQENPQLLMISTLYLLAKYPDVQSRLREEIRSSGLTTISATHPDWTRLPYLTAVILESLRLFPPISQLINRQVAQPTQLGHEIELPEGMCVGYHSYATNRDEEAWGPSAHEFQPTRWGSTDQEISRTYRRAKARAEFISFHGGARACLGEKFAMLQMRILLVGLLHRLTWRLDESWVPRMVPAGPLHPRGLRLVFSRCDQE</sequence>
<evidence type="ECO:0000256" key="8">
    <source>
        <dbReference type="RuleBase" id="RU000461"/>
    </source>
</evidence>
<evidence type="ECO:0000256" key="6">
    <source>
        <dbReference type="ARBA" id="ARBA00023033"/>
    </source>
</evidence>
<dbReference type="PROSITE" id="PS00086">
    <property type="entry name" value="CYTOCHROME_P450"/>
    <property type="match status" value="1"/>
</dbReference>
<dbReference type="VEuPathDB" id="FungiDB:BO82DRAFT_373413"/>
<gene>
    <name evidence="10" type="ORF">BO82DRAFT_373413</name>
</gene>
<dbReference type="GO" id="GO:0020037">
    <property type="term" value="F:heme binding"/>
    <property type="evidence" value="ECO:0007669"/>
    <property type="project" value="InterPro"/>
</dbReference>
<dbReference type="InterPro" id="IPR036396">
    <property type="entry name" value="Cyt_P450_sf"/>
</dbReference>
<proteinExistence type="inferred from homology"/>
<dbReference type="GO" id="GO:0016705">
    <property type="term" value="F:oxidoreductase activity, acting on paired donors, with incorporation or reduction of molecular oxygen"/>
    <property type="evidence" value="ECO:0007669"/>
    <property type="project" value="InterPro"/>
</dbReference>
<dbReference type="Pfam" id="PF00067">
    <property type="entry name" value="p450"/>
    <property type="match status" value="1"/>
</dbReference>
<dbReference type="PRINTS" id="PR00465">
    <property type="entry name" value="EP450IV"/>
</dbReference>
<dbReference type="GO" id="GO:0004497">
    <property type="term" value="F:monooxygenase activity"/>
    <property type="evidence" value="ECO:0007669"/>
    <property type="project" value="UniProtKB-KW"/>
</dbReference>
<reference evidence="10 11" key="1">
    <citation type="submission" date="2016-12" db="EMBL/GenBank/DDBJ databases">
        <title>The genomes of Aspergillus section Nigri reveals drivers in fungal speciation.</title>
        <authorList>
            <consortium name="DOE Joint Genome Institute"/>
            <person name="Vesth T.C."/>
            <person name="Nybo J."/>
            <person name="Theobald S."/>
            <person name="Brandl J."/>
            <person name="Frisvad J.C."/>
            <person name="Nielsen K.F."/>
            <person name="Lyhne E.K."/>
            <person name="Kogle M.E."/>
            <person name="Kuo A."/>
            <person name="Riley R."/>
            <person name="Clum A."/>
            <person name="Nolan M."/>
            <person name="Lipzen A."/>
            <person name="Salamov A."/>
            <person name="Henrissat B."/>
            <person name="Wiebenga A."/>
            <person name="De Vries R.P."/>
            <person name="Grigoriev I.V."/>
            <person name="Mortensen U.H."/>
            <person name="Andersen M.R."/>
            <person name="Baker S.E."/>
        </authorList>
    </citation>
    <scope>NUCLEOTIDE SEQUENCE [LARGE SCALE GENOMIC DNA]</scope>
    <source>
        <strain evidence="10 11">CBS 121591</strain>
    </source>
</reference>
<protein>
    <submittedName>
        <fullName evidence="10">Putative cytochrome P450 oxidoreductase</fullName>
    </submittedName>
</protein>
<dbReference type="AlphaFoldDB" id="A0A319DWU8"/>
<comment type="similarity">
    <text evidence="2 8">Belongs to the cytochrome P450 family.</text>
</comment>
<comment type="cofactor">
    <cofactor evidence="1 7">
        <name>heme</name>
        <dbReference type="ChEBI" id="CHEBI:30413"/>
    </cofactor>
</comment>
<dbReference type="RefSeq" id="XP_025493592.1">
    <property type="nucleotide sequence ID" value="XM_025637373.1"/>
</dbReference>
<keyword evidence="9" id="KW-0732">Signal</keyword>
<dbReference type="OrthoDB" id="1470350at2759"/>
<dbReference type="SUPFAM" id="SSF48264">
    <property type="entry name" value="Cytochrome P450"/>
    <property type="match status" value="1"/>
</dbReference>
<dbReference type="GO" id="GO:0005506">
    <property type="term" value="F:iron ion binding"/>
    <property type="evidence" value="ECO:0007669"/>
    <property type="project" value="InterPro"/>
</dbReference>
<evidence type="ECO:0000256" key="3">
    <source>
        <dbReference type="ARBA" id="ARBA00022723"/>
    </source>
</evidence>
<feature type="chain" id="PRO_5016246049" evidence="9">
    <location>
        <begin position="21"/>
        <end position="503"/>
    </location>
</feature>
<dbReference type="STRING" id="1448315.A0A319DWU8"/>
<feature type="binding site" description="axial binding residue" evidence="7">
    <location>
        <position position="449"/>
    </location>
    <ligand>
        <name>heme</name>
        <dbReference type="ChEBI" id="CHEBI:30413"/>
    </ligand>
    <ligandPart>
        <name>Fe</name>
        <dbReference type="ChEBI" id="CHEBI:18248"/>
    </ligandPart>
</feature>
<keyword evidence="6 8" id="KW-0503">Monooxygenase</keyword>
<dbReference type="InterPro" id="IPR017972">
    <property type="entry name" value="Cyt_P450_CS"/>
</dbReference>
<evidence type="ECO:0000256" key="4">
    <source>
        <dbReference type="ARBA" id="ARBA00023002"/>
    </source>
</evidence>
<dbReference type="PRINTS" id="PR00385">
    <property type="entry name" value="P450"/>
</dbReference>
<evidence type="ECO:0000256" key="2">
    <source>
        <dbReference type="ARBA" id="ARBA00010617"/>
    </source>
</evidence>